<keyword evidence="3" id="KW-1185">Reference proteome</keyword>
<dbReference type="AlphaFoldDB" id="A0A5B0Q2Z5"/>
<accession>A0A5B0Q2Z5</accession>
<protein>
    <submittedName>
        <fullName evidence="2">Uncharacterized protein</fullName>
    </submittedName>
</protein>
<name>A0A5B0Q2Z5_PUCGR</name>
<dbReference type="Proteomes" id="UP000324748">
    <property type="component" value="Unassembled WGS sequence"/>
</dbReference>
<reference evidence="2 3" key="1">
    <citation type="submission" date="2019-05" db="EMBL/GenBank/DDBJ databases">
        <title>Emergence of the Ug99 lineage of the wheat stem rust pathogen through somatic hybridization.</title>
        <authorList>
            <person name="Li F."/>
            <person name="Upadhyaya N.M."/>
            <person name="Sperschneider J."/>
            <person name="Matny O."/>
            <person name="Nguyen-Phuc H."/>
            <person name="Mago R."/>
            <person name="Raley C."/>
            <person name="Miller M.E."/>
            <person name="Silverstein K.A.T."/>
            <person name="Henningsen E."/>
            <person name="Hirsch C.D."/>
            <person name="Visser B."/>
            <person name="Pretorius Z.A."/>
            <person name="Steffenson B.J."/>
            <person name="Schwessinger B."/>
            <person name="Dodds P.N."/>
            <person name="Figueroa M."/>
        </authorList>
    </citation>
    <scope>NUCLEOTIDE SEQUENCE [LARGE SCALE GENOMIC DNA]</scope>
    <source>
        <strain evidence="2">21-0</strain>
    </source>
</reference>
<evidence type="ECO:0000313" key="2">
    <source>
        <dbReference type="EMBL" id="KAA1107489.1"/>
    </source>
</evidence>
<evidence type="ECO:0000256" key="1">
    <source>
        <dbReference type="SAM" id="MobiDB-lite"/>
    </source>
</evidence>
<comment type="caution">
    <text evidence="2">The sequence shown here is derived from an EMBL/GenBank/DDBJ whole genome shotgun (WGS) entry which is preliminary data.</text>
</comment>
<dbReference type="EMBL" id="VSWC01000029">
    <property type="protein sequence ID" value="KAA1107489.1"/>
    <property type="molecule type" value="Genomic_DNA"/>
</dbReference>
<sequence length="116" mass="13187">MCQHGSLHYPDNPKANKYPSNCDNLVDENPADHSDLIKENPNDGDDLANDYYSNQDEAHEPDDIDLDEIEWDDQSDLDIMQLPMINQALIRHLQKISTTISSLEPIQTTNPSQLLI</sequence>
<organism evidence="2 3">
    <name type="scientific">Puccinia graminis f. sp. tritici</name>
    <dbReference type="NCBI Taxonomy" id="56615"/>
    <lineage>
        <taxon>Eukaryota</taxon>
        <taxon>Fungi</taxon>
        <taxon>Dikarya</taxon>
        <taxon>Basidiomycota</taxon>
        <taxon>Pucciniomycotina</taxon>
        <taxon>Pucciniomycetes</taxon>
        <taxon>Pucciniales</taxon>
        <taxon>Pucciniaceae</taxon>
        <taxon>Puccinia</taxon>
    </lineage>
</organism>
<proteinExistence type="predicted"/>
<feature type="compositionally biased region" description="Basic and acidic residues" evidence="1">
    <location>
        <begin position="30"/>
        <end position="41"/>
    </location>
</feature>
<evidence type="ECO:0000313" key="3">
    <source>
        <dbReference type="Proteomes" id="UP000324748"/>
    </source>
</evidence>
<feature type="region of interest" description="Disordered" evidence="1">
    <location>
        <begin position="1"/>
        <end position="62"/>
    </location>
</feature>
<gene>
    <name evidence="2" type="ORF">PGT21_015518</name>
</gene>